<protein>
    <recommendedName>
        <fullName evidence="11">Zinc-finger domain-containing protein</fullName>
    </recommendedName>
</protein>
<dbReference type="Pfam" id="PF10497">
    <property type="entry name" value="zf-4CXXC_R1"/>
    <property type="match status" value="1"/>
</dbReference>
<dbReference type="RefSeq" id="XP_018281920.1">
    <property type="nucleotide sequence ID" value="XM_018422011.1"/>
</dbReference>
<evidence type="ECO:0000256" key="6">
    <source>
        <dbReference type="ARBA" id="ARBA00022843"/>
    </source>
</evidence>
<keyword evidence="13" id="KW-1185">Reference proteome</keyword>
<keyword evidence="7" id="KW-0805">Transcription regulation</keyword>
<organism evidence="12 13">
    <name type="scientific">Cutaneotrichosporon oleaginosum</name>
    <dbReference type="NCBI Taxonomy" id="879819"/>
    <lineage>
        <taxon>Eukaryota</taxon>
        <taxon>Fungi</taxon>
        <taxon>Dikarya</taxon>
        <taxon>Basidiomycota</taxon>
        <taxon>Agaricomycotina</taxon>
        <taxon>Tremellomycetes</taxon>
        <taxon>Trichosporonales</taxon>
        <taxon>Trichosporonaceae</taxon>
        <taxon>Cutaneotrichosporon</taxon>
    </lineage>
</organism>
<feature type="compositionally biased region" description="Basic and acidic residues" evidence="10">
    <location>
        <begin position="522"/>
        <end position="539"/>
    </location>
</feature>
<feature type="compositionally biased region" description="Basic residues" evidence="10">
    <location>
        <begin position="654"/>
        <end position="670"/>
    </location>
</feature>
<dbReference type="AlphaFoldDB" id="A0A0J1BBQ7"/>
<feature type="region of interest" description="Disordered" evidence="10">
    <location>
        <begin position="1"/>
        <end position="80"/>
    </location>
</feature>
<feature type="compositionally biased region" description="Low complexity" evidence="10">
    <location>
        <begin position="692"/>
        <end position="706"/>
    </location>
</feature>
<keyword evidence="3" id="KW-0963">Cytoplasm</keyword>
<evidence type="ECO:0000259" key="11">
    <source>
        <dbReference type="Pfam" id="PF10497"/>
    </source>
</evidence>
<evidence type="ECO:0000256" key="8">
    <source>
        <dbReference type="ARBA" id="ARBA00023163"/>
    </source>
</evidence>
<dbReference type="EMBL" id="KQ087181">
    <property type="protein sequence ID" value="KLT45429.1"/>
    <property type="molecule type" value="Genomic_DNA"/>
</dbReference>
<evidence type="ECO:0000256" key="4">
    <source>
        <dbReference type="ARBA" id="ARBA00022499"/>
    </source>
</evidence>
<feature type="compositionally biased region" description="Basic and acidic residues" evidence="10">
    <location>
        <begin position="70"/>
        <end position="80"/>
    </location>
</feature>
<dbReference type="PANTHER" id="PTHR31169:SF8">
    <property type="entry name" value="ZINC-FINGER DOMAIN OF MONOAMINE-OXIDASE A REPRESSOR R1 PROTEIN"/>
    <property type="match status" value="1"/>
</dbReference>
<dbReference type="STRING" id="879819.A0A0J1BBQ7"/>
<evidence type="ECO:0000256" key="7">
    <source>
        <dbReference type="ARBA" id="ARBA00023015"/>
    </source>
</evidence>
<evidence type="ECO:0000256" key="10">
    <source>
        <dbReference type="SAM" id="MobiDB-lite"/>
    </source>
</evidence>
<sequence length="743" mass="83165">MTSNASAPALTAGTTAPTSPSPESPLSPAPDPGNFTATKKRKAPASGAIQKKAKAEPKNTPKTPKCKAKANGESKEKPTEKGTYCHQCRTKIEPENVLRCTKLRKYTKSTPARACNLAWCERDLRKRYEVDPDAIKARGHNVDSSVMAKHDGEKEYVWACPCCLDECQNSTCRIKKGLQPLGDVVRLAAEQGVTPLELVAQINADGPEPTTKSRVDMFDMIDGELSDLDAPEQPVSRKTKKEPARKAAKKPTKETKKAAPKQKEKSVPKKAAKKETPKVAPRPRIVWPKCDPPEIPNIDTRMGREEVEQRMYLREFVCRFRELLKLPDRGLGALDDFDHPLGETTVRQLASAFLGLVADPGSEHYTGGYEPELDIDVENLREEMRYADLARFASIYQEASDLLGLQMPPDPTEAARRRNEKAMRTLLDLGADDEAPAWAMEAGPSSRRGASRLPAPSEVVRMLLALVEHVTHLDIVRFHMDPNVRYSASDEIRKMSAAQKEEAMRWDVEKKQLNAARVRAKSAADTRAAREKFKEREEEHHKLSRMATLNYRAGLARKAMRFEPLGTDLDGRIYYTLTAREIDRERYRPGFWARGVLIWGRGWGQEEDDIPALVERWMIVNSGEDLRALAKYIAYRWRTKHSELEAAEEEAAKAKKKTKATPKSTPRRPSLKQTASGRKAAVNGYDSDDSELSSPPDDLLELLDPPGYEPSAEILQEEQFKLESGIGEVAMLVEALEWKGIRP</sequence>
<feature type="compositionally biased region" description="Pro residues" evidence="10">
    <location>
        <begin position="19"/>
        <end position="31"/>
    </location>
</feature>
<evidence type="ECO:0000256" key="3">
    <source>
        <dbReference type="ARBA" id="ARBA00022490"/>
    </source>
</evidence>
<comment type="subcellular location">
    <subcellularLocation>
        <location evidence="2">Cytoplasm</location>
    </subcellularLocation>
    <subcellularLocation>
        <location evidence="1">Nucleus</location>
    </subcellularLocation>
</comment>
<dbReference type="InterPro" id="IPR018866">
    <property type="entry name" value="Znf-4CXXC_R1"/>
</dbReference>
<keyword evidence="4" id="KW-1017">Isopeptide bond</keyword>
<feature type="domain" description="Zinc-finger" evidence="11">
    <location>
        <begin position="80"/>
        <end position="194"/>
    </location>
</feature>
<keyword evidence="5" id="KW-0597">Phosphoprotein</keyword>
<evidence type="ECO:0000313" key="12">
    <source>
        <dbReference type="EMBL" id="KLT45429.1"/>
    </source>
</evidence>
<dbReference type="GO" id="GO:0005737">
    <property type="term" value="C:cytoplasm"/>
    <property type="evidence" value="ECO:0007669"/>
    <property type="project" value="UniProtKB-SubCell"/>
</dbReference>
<name>A0A0J1BBQ7_9TREE</name>
<evidence type="ECO:0000256" key="2">
    <source>
        <dbReference type="ARBA" id="ARBA00004496"/>
    </source>
</evidence>
<keyword evidence="8" id="KW-0804">Transcription</keyword>
<dbReference type="Proteomes" id="UP000053611">
    <property type="component" value="Unassembled WGS sequence"/>
</dbReference>
<evidence type="ECO:0000313" key="13">
    <source>
        <dbReference type="Proteomes" id="UP000053611"/>
    </source>
</evidence>
<keyword evidence="9" id="KW-0539">Nucleus</keyword>
<dbReference type="GO" id="GO:0005634">
    <property type="term" value="C:nucleus"/>
    <property type="evidence" value="ECO:0007669"/>
    <property type="project" value="UniProtKB-SubCell"/>
</dbReference>
<evidence type="ECO:0000256" key="5">
    <source>
        <dbReference type="ARBA" id="ARBA00022553"/>
    </source>
</evidence>
<feature type="compositionally biased region" description="Basic and acidic residues" evidence="10">
    <location>
        <begin position="241"/>
        <end position="277"/>
    </location>
</feature>
<proteinExistence type="predicted"/>
<feature type="region of interest" description="Disordered" evidence="10">
    <location>
        <begin position="648"/>
        <end position="708"/>
    </location>
</feature>
<feature type="region of interest" description="Disordered" evidence="10">
    <location>
        <begin position="225"/>
        <end position="299"/>
    </location>
</feature>
<evidence type="ECO:0000256" key="9">
    <source>
        <dbReference type="ARBA" id="ARBA00023242"/>
    </source>
</evidence>
<dbReference type="OrthoDB" id="298344at2759"/>
<reference evidence="12 13" key="1">
    <citation type="submission" date="2015-03" db="EMBL/GenBank/DDBJ databases">
        <title>Genomics and transcriptomics of the oil-accumulating basidiomycete yeast T. oleaginosus allow insights into substrate utilization and the diverse evolutionary trajectories of mating systems in fungi.</title>
        <authorList>
            <consortium name="DOE Joint Genome Institute"/>
            <person name="Kourist R."/>
            <person name="Kracht O."/>
            <person name="Bracharz F."/>
            <person name="Lipzen A."/>
            <person name="Nolan M."/>
            <person name="Ohm R."/>
            <person name="Grigoriev I."/>
            <person name="Sun S."/>
            <person name="Heitman J."/>
            <person name="Bruck T."/>
            <person name="Nowrousian M."/>
        </authorList>
    </citation>
    <scope>NUCLEOTIDE SEQUENCE [LARGE SCALE GENOMIC DNA]</scope>
    <source>
        <strain evidence="12 13">IBC0246</strain>
    </source>
</reference>
<feature type="region of interest" description="Disordered" evidence="10">
    <location>
        <begin position="517"/>
        <end position="539"/>
    </location>
</feature>
<dbReference type="GO" id="GO:0006355">
    <property type="term" value="P:regulation of DNA-templated transcription"/>
    <property type="evidence" value="ECO:0007669"/>
    <property type="project" value="InterPro"/>
</dbReference>
<feature type="compositionally biased region" description="Low complexity" evidence="10">
    <location>
        <begin position="1"/>
        <end position="18"/>
    </location>
</feature>
<gene>
    <name evidence="12" type="ORF">CC85DRAFT_282507</name>
</gene>
<dbReference type="PANTHER" id="PTHR31169">
    <property type="entry name" value="OS05G0300700 PROTEIN"/>
    <property type="match status" value="1"/>
</dbReference>
<dbReference type="InterPro" id="IPR040221">
    <property type="entry name" value="CDCA7/CDA7L"/>
</dbReference>
<accession>A0A0J1BBQ7</accession>
<dbReference type="GeneID" id="28982614"/>
<keyword evidence="6" id="KW-0832">Ubl conjugation</keyword>
<evidence type="ECO:0000256" key="1">
    <source>
        <dbReference type="ARBA" id="ARBA00004123"/>
    </source>
</evidence>